<sequence>MAASRLAVQAALSASLSSRAETTSSSPKPPSHSSKPRSQATTSSRRRLATAAGALLACQLLPPAVAGRGAAAGAFDLRLTVPEQSAEEAEAVVRTHARNLLRVKQFIDARSWRELQAALRASAPNLKQDLYAIIQARPGGERPELRRLYSALFNSVTSLDYAARDKDELQVQEHYGNIVSALDEIFAKIM</sequence>
<evidence type="ECO:0000256" key="7">
    <source>
        <dbReference type="ARBA" id="ARBA00035649"/>
    </source>
</evidence>
<evidence type="ECO:0000256" key="8">
    <source>
        <dbReference type="SAM" id="MobiDB-lite"/>
    </source>
</evidence>
<dbReference type="SUPFAM" id="SSF101112">
    <property type="entry name" value="Oxygen-evolving enhancer protein 3"/>
    <property type="match status" value="1"/>
</dbReference>
<protein>
    <recommendedName>
        <fullName evidence="11">PsbQ-like protein 3, chloroplastic</fullName>
    </recommendedName>
</protein>
<keyword evidence="6" id="KW-0472">Membrane</keyword>
<evidence type="ECO:0000256" key="4">
    <source>
        <dbReference type="ARBA" id="ARBA00022946"/>
    </source>
</evidence>
<organism evidence="9 10">
    <name type="scientific">Paspalum notatum var. saurae</name>
    <dbReference type="NCBI Taxonomy" id="547442"/>
    <lineage>
        <taxon>Eukaryota</taxon>
        <taxon>Viridiplantae</taxon>
        <taxon>Streptophyta</taxon>
        <taxon>Embryophyta</taxon>
        <taxon>Tracheophyta</taxon>
        <taxon>Spermatophyta</taxon>
        <taxon>Magnoliopsida</taxon>
        <taxon>Liliopsida</taxon>
        <taxon>Poales</taxon>
        <taxon>Poaceae</taxon>
        <taxon>PACMAD clade</taxon>
        <taxon>Panicoideae</taxon>
        <taxon>Andropogonodae</taxon>
        <taxon>Paspaleae</taxon>
        <taxon>Paspalinae</taxon>
        <taxon>Paspalum</taxon>
    </lineage>
</organism>
<evidence type="ECO:0000313" key="10">
    <source>
        <dbReference type="Proteomes" id="UP001341281"/>
    </source>
</evidence>
<evidence type="ECO:0000256" key="3">
    <source>
        <dbReference type="ARBA" id="ARBA00022640"/>
    </source>
</evidence>
<evidence type="ECO:0000313" key="9">
    <source>
        <dbReference type="EMBL" id="WVZ86438.1"/>
    </source>
</evidence>
<dbReference type="GO" id="GO:0019898">
    <property type="term" value="C:extrinsic component of membrane"/>
    <property type="evidence" value="ECO:0007669"/>
    <property type="project" value="InterPro"/>
</dbReference>
<dbReference type="InterPro" id="IPR008797">
    <property type="entry name" value="PSII_PsbQ"/>
</dbReference>
<keyword evidence="4" id="KW-0809">Transit peptide</keyword>
<dbReference type="Pfam" id="PF05757">
    <property type="entry name" value="PsbQ"/>
    <property type="match status" value="1"/>
</dbReference>
<dbReference type="GO" id="GO:0005509">
    <property type="term" value="F:calcium ion binding"/>
    <property type="evidence" value="ECO:0007669"/>
    <property type="project" value="InterPro"/>
</dbReference>
<keyword evidence="5" id="KW-0793">Thylakoid</keyword>
<evidence type="ECO:0000256" key="1">
    <source>
        <dbReference type="ARBA" id="ARBA00004334"/>
    </source>
</evidence>
<comment type="similarity">
    <text evidence="7">Belongs to the PsbQ family.</text>
</comment>
<keyword evidence="10" id="KW-1185">Reference proteome</keyword>
<feature type="region of interest" description="Disordered" evidence="8">
    <location>
        <begin position="14"/>
        <end position="46"/>
    </location>
</feature>
<keyword evidence="2" id="KW-0150">Chloroplast</keyword>
<dbReference type="GO" id="GO:0009654">
    <property type="term" value="C:photosystem II oxygen evolving complex"/>
    <property type="evidence" value="ECO:0007669"/>
    <property type="project" value="InterPro"/>
</dbReference>
<evidence type="ECO:0000256" key="6">
    <source>
        <dbReference type="ARBA" id="ARBA00023136"/>
    </source>
</evidence>
<proteinExistence type="inferred from homology"/>
<dbReference type="GO" id="GO:0009767">
    <property type="term" value="P:photosynthetic electron transport chain"/>
    <property type="evidence" value="ECO:0007669"/>
    <property type="project" value="TreeGrafter"/>
</dbReference>
<dbReference type="InterPro" id="IPR023222">
    <property type="entry name" value="PsbQ-like_dom_sf"/>
</dbReference>
<reference evidence="9 10" key="1">
    <citation type="submission" date="2024-02" db="EMBL/GenBank/DDBJ databases">
        <title>High-quality chromosome-scale genome assembly of Pensacola bahiagrass (Paspalum notatum Flugge var. saurae).</title>
        <authorList>
            <person name="Vega J.M."/>
            <person name="Podio M."/>
            <person name="Orjuela J."/>
            <person name="Siena L.A."/>
            <person name="Pessino S.C."/>
            <person name="Combes M.C."/>
            <person name="Mariac C."/>
            <person name="Albertini E."/>
            <person name="Pupilli F."/>
            <person name="Ortiz J.P.A."/>
            <person name="Leblanc O."/>
        </authorList>
    </citation>
    <scope>NUCLEOTIDE SEQUENCE [LARGE SCALE GENOMIC DNA]</scope>
    <source>
        <strain evidence="9">R1</strain>
        <tissue evidence="9">Leaf</tissue>
    </source>
</reference>
<accession>A0AAQ3U7M9</accession>
<dbReference type="EMBL" id="CP144751">
    <property type="protein sequence ID" value="WVZ86438.1"/>
    <property type="molecule type" value="Genomic_DNA"/>
</dbReference>
<dbReference type="FunFam" id="1.20.120.290:FF:000004">
    <property type="entry name" value="Oxygen-evolving enhancer protein 3"/>
    <property type="match status" value="1"/>
</dbReference>
<dbReference type="InterPro" id="IPR054099">
    <property type="entry name" value="PSII_PsbQ_pln"/>
</dbReference>
<gene>
    <name evidence="9" type="ORF">U9M48_033217</name>
</gene>
<evidence type="ECO:0000256" key="5">
    <source>
        <dbReference type="ARBA" id="ARBA00023078"/>
    </source>
</evidence>
<comment type="subcellular location">
    <subcellularLocation>
        <location evidence="1">Plastid</location>
        <location evidence="1">Chloroplast thylakoid membrane</location>
    </subcellularLocation>
</comment>
<dbReference type="GO" id="GO:0009535">
    <property type="term" value="C:chloroplast thylakoid membrane"/>
    <property type="evidence" value="ECO:0007669"/>
    <property type="project" value="UniProtKB-SubCell"/>
</dbReference>
<name>A0AAQ3U7M9_PASNO</name>
<evidence type="ECO:0000256" key="2">
    <source>
        <dbReference type="ARBA" id="ARBA00022528"/>
    </source>
</evidence>
<dbReference type="Gene3D" id="1.20.120.290">
    <property type="entry name" value="Oxygen-evolving enhancer protein 3 (PsbQ), four-helix up-down bundle"/>
    <property type="match status" value="1"/>
</dbReference>
<dbReference type="Proteomes" id="UP001341281">
    <property type="component" value="Chromosome 07"/>
</dbReference>
<evidence type="ECO:0008006" key="11">
    <source>
        <dbReference type="Google" id="ProtNLM"/>
    </source>
</evidence>
<dbReference type="AlphaFoldDB" id="A0AAQ3U7M9"/>
<dbReference type="PANTHER" id="PTHR33399:SF6">
    <property type="entry name" value="PSBQ-LIKE PROTEIN 3, CHLOROPLASTIC"/>
    <property type="match status" value="1"/>
</dbReference>
<dbReference type="PANTHER" id="PTHR33399">
    <property type="entry name" value="OXYGEN-EVOLVING ENHANCER PROTEIN 3-1, CHLOROPLASTIC"/>
    <property type="match status" value="1"/>
</dbReference>
<keyword evidence="3" id="KW-0934">Plastid</keyword>